<comment type="catalytic activity">
    <reaction evidence="24">
        <text>L-tyrosyl-[protein] + ATP = O-phospho-L-tyrosyl-[protein] + ADP + H(+)</text>
        <dbReference type="Rhea" id="RHEA:10596"/>
        <dbReference type="Rhea" id="RHEA-COMP:10136"/>
        <dbReference type="Rhea" id="RHEA-COMP:20101"/>
        <dbReference type="ChEBI" id="CHEBI:15378"/>
        <dbReference type="ChEBI" id="CHEBI:30616"/>
        <dbReference type="ChEBI" id="CHEBI:46858"/>
        <dbReference type="ChEBI" id="CHEBI:61978"/>
        <dbReference type="ChEBI" id="CHEBI:456216"/>
        <dbReference type="EC" id="2.7.10.2"/>
    </reaction>
    <physiologicalReaction direction="left-to-right" evidence="24">
        <dbReference type="Rhea" id="RHEA:10597"/>
    </physiologicalReaction>
</comment>
<keyword evidence="10" id="KW-0418">Kinase</keyword>
<feature type="compositionally biased region" description="Polar residues" evidence="28">
    <location>
        <begin position="832"/>
        <end position="843"/>
    </location>
</feature>
<dbReference type="InterPro" id="IPR000719">
    <property type="entry name" value="Prot_kinase_dom"/>
</dbReference>
<keyword evidence="19" id="KW-0834">Unfolded protein response</keyword>
<evidence type="ECO:0000256" key="4">
    <source>
        <dbReference type="ARBA" id="ARBA00022553"/>
    </source>
</evidence>
<dbReference type="GO" id="GO:0001525">
    <property type="term" value="P:angiogenesis"/>
    <property type="evidence" value="ECO:0007669"/>
    <property type="project" value="Ensembl"/>
</dbReference>
<evidence type="ECO:0000256" key="2">
    <source>
        <dbReference type="ARBA" id="ARBA00012513"/>
    </source>
</evidence>
<keyword evidence="12" id="KW-0067">ATP-binding</keyword>
<proteinExistence type="inferred from homology"/>
<dbReference type="Gene3D" id="3.30.200.20">
    <property type="entry name" value="Phosphorylase Kinase, domain 1"/>
    <property type="match status" value="1"/>
</dbReference>
<comment type="similarity">
    <text evidence="20">Belongs to the protein kinase superfamily. Ser/Thr protein kinase family. GCN2 subfamily.</text>
</comment>
<protein>
    <recommendedName>
        <fullName evidence="26">Eukaryotic translation initiation factor 2-alpha kinase 3</fullName>
        <ecNumber evidence="2">2.7.11.1</ecNumber>
    </recommendedName>
    <alternativeName>
        <fullName evidence="21">PRKR-like endoplasmic reticulum kinase</fullName>
    </alternativeName>
    <alternativeName>
        <fullName evidence="27">Protein tyrosine kinase EIF2AK3</fullName>
    </alternativeName>
</protein>
<evidence type="ECO:0000256" key="12">
    <source>
        <dbReference type="ARBA" id="ARBA00022840"/>
    </source>
</evidence>
<keyword evidence="15" id="KW-0346">Stress response</keyword>
<dbReference type="InterPro" id="IPR008271">
    <property type="entry name" value="Ser/Thr_kinase_AS"/>
</dbReference>
<gene>
    <name evidence="30" type="primary">EIF2AK3</name>
</gene>
<comment type="subcellular location">
    <subcellularLocation>
        <location evidence="1">Endoplasmic reticulum membrane</location>
        <topology evidence="1">Single-pass type I membrane protein</topology>
    </subcellularLocation>
</comment>
<dbReference type="EC" id="2.7.11.1" evidence="2"/>
<dbReference type="GO" id="GO:0051787">
    <property type="term" value="F:misfolded protein binding"/>
    <property type="evidence" value="ECO:0007669"/>
    <property type="project" value="Ensembl"/>
</dbReference>
<evidence type="ECO:0000256" key="19">
    <source>
        <dbReference type="ARBA" id="ARBA00023230"/>
    </source>
</evidence>
<dbReference type="PROSITE" id="PS00108">
    <property type="entry name" value="PROTEIN_KINASE_ST"/>
    <property type="match status" value="1"/>
</dbReference>
<dbReference type="GO" id="GO:0006983">
    <property type="term" value="P:ER overload response"/>
    <property type="evidence" value="ECO:0007669"/>
    <property type="project" value="Ensembl"/>
</dbReference>
<evidence type="ECO:0000256" key="11">
    <source>
        <dbReference type="ARBA" id="ARBA00022824"/>
    </source>
</evidence>
<evidence type="ECO:0000256" key="24">
    <source>
        <dbReference type="ARBA" id="ARBA00051942"/>
    </source>
</evidence>
<dbReference type="GO" id="GO:0004694">
    <property type="term" value="F:eukaryotic translation initiation factor 2alpha kinase activity"/>
    <property type="evidence" value="ECO:0007669"/>
    <property type="project" value="Ensembl"/>
</dbReference>
<dbReference type="GO" id="GO:0044233">
    <property type="term" value="C:mitochondria-associated endoplasmic reticulum membrane contact site"/>
    <property type="evidence" value="ECO:0007669"/>
    <property type="project" value="Ensembl"/>
</dbReference>
<dbReference type="InParanoid" id="G3VX69"/>
<keyword evidence="7" id="KW-0732">Signal</keyword>
<dbReference type="GO" id="GO:0034198">
    <property type="term" value="P:cellular response to amino acid starvation"/>
    <property type="evidence" value="ECO:0007669"/>
    <property type="project" value="Ensembl"/>
</dbReference>
<evidence type="ECO:0000256" key="5">
    <source>
        <dbReference type="ARBA" id="ARBA00022679"/>
    </source>
</evidence>
<keyword evidence="3" id="KW-0723">Serine/threonine-protein kinase</keyword>
<dbReference type="SMART" id="SM00220">
    <property type="entry name" value="S_TKc"/>
    <property type="match status" value="1"/>
</dbReference>
<evidence type="ECO:0000256" key="13">
    <source>
        <dbReference type="ARBA" id="ARBA00022845"/>
    </source>
</evidence>
<evidence type="ECO:0000256" key="8">
    <source>
        <dbReference type="ARBA" id="ARBA00022741"/>
    </source>
</evidence>
<dbReference type="GO" id="GO:0005634">
    <property type="term" value="C:nucleus"/>
    <property type="evidence" value="ECO:0007669"/>
    <property type="project" value="TreeGrafter"/>
</dbReference>
<feature type="compositionally biased region" description="Low complexity" evidence="28">
    <location>
        <begin position="664"/>
        <end position="680"/>
    </location>
</feature>
<evidence type="ECO:0000259" key="29">
    <source>
        <dbReference type="PROSITE" id="PS50011"/>
    </source>
</evidence>
<dbReference type="GO" id="GO:0031018">
    <property type="term" value="P:endocrine pancreas development"/>
    <property type="evidence" value="ECO:0007669"/>
    <property type="project" value="Ensembl"/>
</dbReference>
<dbReference type="GO" id="GO:1902235">
    <property type="term" value="P:regulation of endoplasmic reticulum stress-induced intrinsic apoptotic signaling pathway"/>
    <property type="evidence" value="ECO:0007669"/>
    <property type="project" value="Ensembl"/>
</dbReference>
<dbReference type="CTD" id="9451"/>
<evidence type="ECO:0000256" key="10">
    <source>
        <dbReference type="ARBA" id="ARBA00022777"/>
    </source>
</evidence>
<comment type="catalytic activity">
    <reaction evidence="23">
        <text>L-seryl-[protein] + ATP = O-phospho-L-seryl-[protein] + ADP + H(+)</text>
        <dbReference type="Rhea" id="RHEA:17989"/>
        <dbReference type="Rhea" id="RHEA-COMP:9863"/>
        <dbReference type="Rhea" id="RHEA-COMP:11604"/>
        <dbReference type="ChEBI" id="CHEBI:15378"/>
        <dbReference type="ChEBI" id="CHEBI:29999"/>
        <dbReference type="ChEBI" id="CHEBI:30616"/>
        <dbReference type="ChEBI" id="CHEBI:83421"/>
        <dbReference type="ChEBI" id="CHEBI:456216"/>
        <dbReference type="EC" id="2.7.11.1"/>
    </reaction>
    <physiologicalReaction direction="left-to-right" evidence="23">
        <dbReference type="Rhea" id="RHEA:17990"/>
    </physiologicalReaction>
</comment>
<evidence type="ECO:0000256" key="26">
    <source>
        <dbReference type="ARBA" id="ARBA00069562"/>
    </source>
</evidence>
<feature type="region of interest" description="Disordered" evidence="28">
    <location>
        <begin position="647"/>
        <end position="681"/>
    </location>
</feature>
<feature type="region of interest" description="Disordered" evidence="28">
    <location>
        <begin position="54"/>
        <end position="82"/>
    </location>
</feature>
<keyword evidence="17" id="KW-0829">Tyrosine-protein kinase</keyword>
<keyword evidence="18" id="KW-0325">Glycoprotein</keyword>
<keyword evidence="4" id="KW-0597">Phosphoprotein</keyword>
<dbReference type="GO" id="GO:0005739">
    <property type="term" value="C:mitochondrion"/>
    <property type="evidence" value="ECO:0007669"/>
    <property type="project" value="GOC"/>
</dbReference>
<dbReference type="HOGENOM" id="CLU_009091_0_0_1"/>
<dbReference type="FunFam" id="2.130.10.10:FF:000622">
    <property type="entry name" value="Eukaryotic translation initiation factor 2-alpha kinase 3"/>
    <property type="match status" value="1"/>
</dbReference>
<reference evidence="30" key="2">
    <citation type="submission" date="2025-08" db="UniProtKB">
        <authorList>
            <consortium name="Ensembl"/>
        </authorList>
    </citation>
    <scope>IDENTIFICATION</scope>
</reference>
<evidence type="ECO:0000256" key="22">
    <source>
        <dbReference type="ARBA" id="ARBA00048659"/>
    </source>
</evidence>
<dbReference type="GO" id="GO:0070417">
    <property type="term" value="P:cellular response to cold"/>
    <property type="evidence" value="ECO:0007669"/>
    <property type="project" value="Ensembl"/>
</dbReference>
<evidence type="ECO:0000256" key="17">
    <source>
        <dbReference type="ARBA" id="ARBA00023137"/>
    </source>
</evidence>
<dbReference type="PANTHER" id="PTHR11042">
    <property type="entry name" value="EUKARYOTIC TRANSLATION INITIATION FACTOR 2-ALPHA KINASE EIF2-ALPHA KINASE -RELATED"/>
    <property type="match status" value="1"/>
</dbReference>
<comment type="subunit">
    <text evidence="25">Forms dimers with HSPA5/BIP in resting cells. Homotetramerizes in response to endoplasmic reticulum (ER) stress, leading to its activation. Interacts with HSP90B1/GRP94. Interacts with DNAJC3; inhibiting EIF2AK3/PERK activity. Interacts with ATAD3A; ATAD3A and EIF2S1/eIF-2-alpha occupy a common binding site within the cytoplasmic loop of EIF2AK3/PERK, leading to prevent EIF2AK3/PERK association with its substrate EIF2S1/eIF-2-alpha. Interacts with MFN2. Interacts with TMEM33. Interacts with PDIA6. Interacts with LACC1.</text>
</comment>
<dbReference type="InterPro" id="IPR011009">
    <property type="entry name" value="Kinase-like_dom_sf"/>
</dbReference>
<dbReference type="GO" id="GO:0004715">
    <property type="term" value="F:non-membrane spanning protein tyrosine kinase activity"/>
    <property type="evidence" value="ECO:0007669"/>
    <property type="project" value="UniProtKB-EC"/>
</dbReference>
<dbReference type="STRING" id="9305.ENSSHAP00000007774"/>
<evidence type="ECO:0000256" key="9">
    <source>
        <dbReference type="ARBA" id="ARBA00022765"/>
    </source>
</evidence>
<dbReference type="GO" id="GO:0042802">
    <property type="term" value="F:identical protein binding"/>
    <property type="evidence" value="ECO:0007669"/>
    <property type="project" value="Ensembl"/>
</dbReference>
<feature type="domain" description="Protein kinase" evidence="29">
    <location>
        <begin position="690"/>
        <end position="1168"/>
    </location>
</feature>
<evidence type="ECO:0000256" key="15">
    <source>
        <dbReference type="ARBA" id="ARBA00023016"/>
    </source>
</evidence>
<dbReference type="GO" id="GO:0010575">
    <property type="term" value="P:positive regulation of vascular endothelial growth factor production"/>
    <property type="evidence" value="ECO:0007669"/>
    <property type="project" value="Ensembl"/>
</dbReference>
<keyword evidence="8" id="KW-0547">Nucleotide-binding</keyword>
<keyword evidence="13" id="KW-0810">Translation regulation</keyword>
<keyword evidence="16" id="KW-0472">Membrane</keyword>
<dbReference type="GO" id="GO:0042149">
    <property type="term" value="P:cellular response to glucose starvation"/>
    <property type="evidence" value="ECO:0007669"/>
    <property type="project" value="Ensembl"/>
</dbReference>
<dbReference type="Gene3D" id="1.10.510.10">
    <property type="entry name" value="Transferase(Phosphotransferase) domain 1"/>
    <property type="match status" value="1"/>
</dbReference>
<dbReference type="CDD" id="cd09768">
    <property type="entry name" value="Luminal_EIF2AK3"/>
    <property type="match status" value="1"/>
</dbReference>
<evidence type="ECO:0000256" key="27">
    <source>
        <dbReference type="ARBA" id="ARBA00078389"/>
    </source>
</evidence>
<dbReference type="GeneTree" id="ENSGT00940000158121"/>
<dbReference type="PANTHER" id="PTHR11042:SF166">
    <property type="entry name" value="EUKARYOTIC TRANSLATION INITIATION FACTOR 2-ALPHA KINASE 3"/>
    <property type="match status" value="1"/>
</dbReference>
<evidence type="ECO:0000256" key="14">
    <source>
        <dbReference type="ARBA" id="ARBA00022989"/>
    </source>
</evidence>
<dbReference type="InterPro" id="IPR050339">
    <property type="entry name" value="CC_SR_Kinase"/>
</dbReference>
<dbReference type="FunCoup" id="G3VX69">
    <property type="interactions" value="2883"/>
</dbReference>
<feature type="compositionally biased region" description="Polar residues" evidence="28">
    <location>
        <begin position="853"/>
        <end position="862"/>
    </location>
</feature>
<sequence>MGRLPSERSQRLVGLSRRRPLDVARGTELTVKAVWVSARPPSVLCPAAQSSLPGRRELSARPPRALCPARGLSGGAGRGSLRRRSLHVRAGGTPLMERATRRGPLALALLLLGLAAGTAAAAPDPERSPESPGPTVEEDGTAFGLGASAAPTSAAAAAAVPSLAAAEVTVEDAESLPAATGEQEPREPDLDDEPELRPSSRSLVIISTLDGRIAALDPDNRGRKQWDLDVGSGSLVSSSLSKPEVFGNKMIIPSLDGDLFQWDRERESMEAVPFTVESLLESSYKFGDDVVLVGGKSLTTYGLSAHSGKVKYICSAMGCRRWDDEELEQEDILLLHRTQKTVRAVGPRSGHEKWNFSVGHFELRYVPEMETRAGFIESNFKSSVKKGESKIISDVEEQEAALQDTVIKVSVTDWKVLAFSKKGGHLEWEYQFCTPIASAWLVKDGKVIPISLFDDTSYSSESEILEDEEDIVEAARGATENSVYLGMYRGQLYLQSSVRISEKFPTNPKALESVNNENAIIPLPTIKWKPLIHSPSRTPVLVGSDEFDKCLSNDKFSHEEYSNGALSILQYPYDNGYYLPYYKRERNKRSTQITVRFFDNMNYNKNIRKKDPVLLLHWWKEIVATILFCIIATTFIVRRLFHPNPHRQRKESETQCQTDNKYDSLSGESSESSWADSKSSGYTSRYLTDFEPIQCMGRGGFGVVFEARNKVDDCNYAIKRIRLPNRELAREKVMREVKALAKLEHPGIVRYFNAWLEAPPEKWQEKMDELWLKDESTDWPLSSPSLMDAPSVKIRSVDPFSTKEHIEVLDPSPPRRRSVCVELSYSQQSFSPLELSMTSNGDGSDSAGPASHLQDSCLTNGSLDDDTMDGGEEDRPFGLCPPNGLHYRRSRDRTSSSIVFEDSGCDRTPSKDHRPTALASSSQCARTLAVLPQADSKCSSESPLSISPPRPTTLSLDLTQNTAEKLQPSSPKVYLYIQMQLCRKENLKDWMNRRCALEERERTVCLHIFLQIAEAVEFLHSKGLMHRDLKPSNIFFTMDDVVKVGDFGLVTAMDQDEEEPTVLTPMPDYARHTGQVGTKLYMSPEQIYGNTYSHKVDIFSLGLILFELLYPFSTQMERVKILSDVRNLKFPPLFVQKYPQEYTMVQHMLSPSPTERPEATDIIENPLFEDLELPGKTVLRQRSRSLSSSGMKHSRQPSK</sequence>
<dbReference type="KEGG" id="shr:100915385"/>
<dbReference type="GO" id="GO:0005524">
    <property type="term" value="F:ATP binding"/>
    <property type="evidence" value="ECO:0007669"/>
    <property type="project" value="UniProtKB-KW"/>
</dbReference>
<evidence type="ECO:0000256" key="7">
    <source>
        <dbReference type="ARBA" id="ARBA00022729"/>
    </source>
</evidence>
<comment type="catalytic activity">
    <reaction evidence="22">
        <text>L-threonyl-[protein] + ATP = O-phospho-L-threonyl-[protein] + ADP + H(+)</text>
        <dbReference type="Rhea" id="RHEA:46608"/>
        <dbReference type="Rhea" id="RHEA-COMP:11060"/>
        <dbReference type="Rhea" id="RHEA-COMP:11605"/>
        <dbReference type="ChEBI" id="CHEBI:15378"/>
        <dbReference type="ChEBI" id="CHEBI:30013"/>
        <dbReference type="ChEBI" id="CHEBI:30616"/>
        <dbReference type="ChEBI" id="CHEBI:61977"/>
        <dbReference type="ChEBI" id="CHEBI:456216"/>
        <dbReference type="EC" id="2.7.11.1"/>
    </reaction>
    <physiologicalReaction direction="left-to-right" evidence="22">
        <dbReference type="Rhea" id="RHEA:46609"/>
    </physiologicalReaction>
</comment>
<reference evidence="30" key="3">
    <citation type="submission" date="2025-09" db="UniProtKB">
        <authorList>
            <consortium name="Ensembl"/>
        </authorList>
    </citation>
    <scope>IDENTIFICATION</scope>
</reference>
<dbReference type="GO" id="GO:0019903">
    <property type="term" value="F:protein phosphatase binding"/>
    <property type="evidence" value="ECO:0007669"/>
    <property type="project" value="Ensembl"/>
</dbReference>
<feature type="region of interest" description="Disordered" evidence="28">
    <location>
        <begin position="170"/>
        <end position="198"/>
    </location>
</feature>
<evidence type="ECO:0000256" key="28">
    <source>
        <dbReference type="SAM" id="MobiDB-lite"/>
    </source>
</evidence>
<dbReference type="GO" id="GO:0005789">
    <property type="term" value="C:endoplasmic reticulum membrane"/>
    <property type="evidence" value="ECO:0007669"/>
    <property type="project" value="UniProtKB-SubCell"/>
</dbReference>
<accession>G3VX69</accession>
<dbReference type="GeneID" id="100915385"/>
<dbReference type="GO" id="GO:0043161">
    <property type="term" value="P:proteasome-mediated ubiquitin-dependent protein catabolic process"/>
    <property type="evidence" value="ECO:0007669"/>
    <property type="project" value="Ensembl"/>
</dbReference>
<dbReference type="Proteomes" id="UP000007648">
    <property type="component" value="Unassembled WGS sequence"/>
</dbReference>
<dbReference type="GO" id="GO:0006413">
    <property type="term" value="P:translational initiation"/>
    <property type="evidence" value="ECO:0007669"/>
    <property type="project" value="Ensembl"/>
</dbReference>
<keyword evidence="31" id="KW-1185">Reference proteome</keyword>
<dbReference type="GO" id="GO:0036499">
    <property type="term" value="P:PERK-mediated unfolded protein response"/>
    <property type="evidence" value="ECO:0007669"/>
    <property type="project" value="Ensembl"/>
</dbReference>
<name>G3VX69_SARHA</name>
<dbReference type="RefSeq" id="XP_023351027.2">
    <property type="nucleotide sequence ID" value="XM_023495259.2"/>
</dbReference>
<evidence type="ECO:0000256" key="16">
    <source>
        <dbReference type="ARBA" id="ARBA00023136"/>
    </source>
</evidence>
<dbReference type="GO" id="GO:0097250">
    <property type="term" value="P:mitochondrial respirasome assembly"/>
    <property type="evidence" value="ECO:0007669"/>
    <property type="project" value="Ensembl"/>
</dbReference>
<dbReference type="OrthoDB" id="341578at2759"/>
<evidence type="ECO:0000256" key="25">
    <source>
        <dbReference type="ARBA" id="ARBA00062422"/>
    </source>
</evidence>
<evidence type="ECO:0000256" key="3">
    <source>
        <dbReference type="ARBA" id="ARBA00022527"/>
    </source>
</evidence>
<dbReference type="AlphaFoldDB" id="G3VX69"/>
<organism evidence="30 31">
    <name type="scientific">Sarcophilus harrisii</name>
    <name type="common">Tasmanian devil</name>
    <name type="synonym">Sarcophilus laniarius</name>
    <dbReference type="NCBI Taxonomy" id="9305"/>
    <lineage>
        <taxon>Eukaryota</taxon>
        <taxon>Metazoa</taxon>
        <taxon>Chordata</taxon>
        <taxon>Craniata</taxon>
        <taxon>Vertebrata</taxon>
        <taxon>Euteleostomi</taxon>
        <taxon>Mammalia</taxon>
        <taxon>Metatheria</taxon>
        <taxon>Dasyuromorphia</taxon>
        <taxon>Dasyuridae</taxon>
        <taxon>Sarcophilus</taxon>
    </lineage>
</organism>
<evidence type="ECO:0000256" key="18">
    <source>
        <dbReference type="ARBA" id="ARBA00023180"/>
    </source>
</evidence>
<evidence type="ECO:0000313" key="30">
    <source>
        <dbReference type="Ensembl" id="ENSSHAP00000007774.2"/>
    </source>
</evidence>
<evidence type="ECO:0000313" key="31">
    <source>
        <dbReference type="Proteomes" id="UP000007648"/>
    </source>
</evidence>
<feature type="region of interest" description="Disordered" evidence="28">
    <location>
        <begin position="832"/>
        <end position="919"/>
    </location>
</feature>
<keyword evidence="6" id="KW-0812">Transmembrane</keyword>
<dbReference type="InterPro" id="IPR011047">
    <property type="entry name" value="Quinoprotein_ADH-like_sf"/>
</dbReference>
<keyword evidence="11" id="KW-0256">Endoplasmic reticulum</keyword>
<dbReference type="SUPFAM" id="SSF50998">
    <property type="entry name" value="Quinoprotein alcohol dehydrogenase-like"/>
    <property type="match status" value="1"/>
</dbReference>
<evidence type="ECO:0000256" key="23">
    <source>
        <dbReference type="ARBA" id="ARBA00048977"/>
    </source>
</evidence>
<reference evidence="30 31" key="1">
    <citation type="journal article" date="2011" name="Proc. Natl. Acad. Sci. U.S.A.">
        <title>Genetic diversity and population structure of the endangered marsupial Sarcophilus harrisii (Tasmanian devil).</title>
        <authorList>
            <person name="Miller W."/>
            <person name="Hayes V.M."/>
            <person name="Ratan A."/>
            <person name="Petersen D.C."/>
            <person name="Wittekindt N.E."/>
            <person name="Miller J."/>
            <person name="Walenz B."/>
            <person name="Knight J."/>
            <person name="Qi J."/>
            <person name="Zhao F."/>
            <person name="Wang Q."/>
            <person name="Bedoya-Reina O.C."/>
            <person name="Katiyar N."/>
            <person name="Tomsho L.P."/>
            <person name="Kasson L.M."/>
            <person name="Hardie R.A."/>
            <person name="Woodbridge P."/>
            <person name="Tindall E.A."/>
            <person name="Bertelsen M.F."/>
            <person name="Dixon D."/>
            <person name="Pyecroft S."/>
            <person name="Helgen K.M."/>
            <person name="Lesk A.M."/>
            <person name="Pringle T.H."/>
            <person name="Patterson N."/>
            <person name="Zhang Y."/>
            <person name="Kreiss A."/>
            <person name="Woods G.M."/>
            <person name="Jones M.E."/>
            <person name="Schuster S.C."/>
        </authorList>
    </citation>
    <scope>NUCLEOTIDE SEQUENCE [LARGE SCALE GENOMIC DNA]</scope>
</reference>
<dbReference type="Ensembl" id="ENSSHAT00000007837.2">
    <property type="protein sequence ID" value="ENSSHAP00000007774.2"/>
    <property type="gene ID" value="ENSSHAG00000006749.2"/>
</dbReference>
<evidence type="ECO:0000256" key="6">
    <source>
        <dbReference type="ARBA" id="ARBA00022692"/>
    </source>
</evidence>
<feature type="region of interest" description="Disordered" evidence="28">
    <location>
        <begin position="1179"/>
        <end position="1199"/>
    </location>
</feature>
<dbReference type="Gene3D" id="2.130.10.10">
    <property type="entry name" value="YVTN repeat-like/Quinoprotein amine dehydrogenase"/>
    <property type="match status" value="1"/>
</dbReference>
<dbReference type="eggNOG" id="KOG1033">
    <property type="taxonomic scope" value="Eukaryota"/>
</dbReference>
<feature type="region of interest" description="Disordered" evidence="28">
    <location>
        <begin position="120"/>
        <end position="146"/>
    </location>
</feature>
<evidence type="ECO:0000256" key="21">
    <source>
        <dbReference type="ARBA" id="ARBA00041500"/>
    </source>
</evidence>
<keyword evidence="9" id="KW-0013">ADP-ribosylation</keyword>
<dbReference type="Pfam" id="PF00069">
    <property type="entry name" value="Pkinase"/>
    <property type="match status" value="2"/>
</dbReference>
<feature type="compositionally biased region" description="Acidic residues" evidence="28">
    <location>
        <begin position="863"/>
        <end position="872"/>
    </location>
</feature>
<keyword evidence="14" id="KW-1133">Transmembrane helix</keyword>
<dbReference type="FunFam" id="3.30.200.20:FF:000193">
    <property type="entry name" value="Eukaryotic translation initiation factor 2-alpha kinase 3"/>
    <property type="match status" value="1"/>
</dbReference>
<dbReference type="GO" id="GO:0006979">
    <property type="term" value="P:response to oxidative stress"/>
    <property type="evidence" value="ECO:0007669"/>
    <property type="project" value="Ensembl"/>
</dbReference>
<dbReference type="GO" id="GO:0001503">
    <property type="term" value="P:ossification"/>
    <property type="evidence" value="ECO:0007669"/>
    <property type="project" value="Ensembl"/>
</dbReference>
<evidence type="ECO:0000256" key="1">
    <source>
        <dbReference type="ARBA" id="ARBA00004115"/>
    </source>
</evidence>
<feature type="compositionally biased region" description="Basic and acidic residues" evidence="28">
    <location>
        <begin position="904"/>
        <end position="915"/>
    </location>
</feature>
<dbReference type="InterPro" id="IPR015943">
    <property type="entry name" value="WD40/YVTN_repeat-like_dom_sf"/>
</dbReference>
<evidence type="ECO:0000256" key="20">
    <source>
        <dbReference type="ARBA" id="ARBA00037982"/>
    </source>
</evidence>
<keyword evidence="5" id="KW-0808">Transferase</keyword>
<dbReference type="SUPFAM" id="SSF56112">
    <property type="entry name" value="Protein kinase-like (PK-like)"/>
    <property type="match status" value="1"/>
</dbReference>
<dbReference type="CDD" id="cd14048">
    <property type="entry name" value="STKc_EIF2AK3_PERK"/>
    <property type="match status" value="1"/>
</dbReference>
<dbReference type="PROSITE" id="PS50011">
    <property type="entry name" value="PROTEIN_KINASE_DOM"/>
    <property type="match status" value="1"/>
</dbReference>
<dbReference type="FunFam" id="1.10.510.10:FF:000251">
    <property type="entry name" value="eukaryotic translation initiation factor 2-alpha kinase 3"/>
    <property type="match status" value="1"/>
</dbReference>
<dbReference type="GO" id="GO:0045943">
    <property type="term" value="P:positive regulation of transcription by RNA polymerase I"/>
    <property type="evidence" value="ECO:0007669"/>
    <property type="project" value="Ensembl"/>
</dbReference>